<evidence type="ECO:0000313" key="3">
    <source>
        <dbReference type="Proteomes" id="UP000559256"/>
    </source>
</evidence>
<evidence type="ECO:0000313" key="2">
    <source>
        <dbReference type="EMBL" id="KAF5334077.1"/>
    </source>
</evidence>
<accession>A0A8H5FEY1</accession>
<keyword evidence="3" id="KW-1185">Reference proteome</keyword>
<reference evidence="2 3" key="1">
    <citation type="journal article" date="2020" name="ISME J.">
        <title>Uncovering the hidden diversity of litter-decomposition mechanisms in mushroom-forming fungi.</title>
        <authorList>
            <person name="Floudas D."/>
            <person name="Bentzer J."/>
            <person name="Ahren D."/>
            <person name="Johansson T."/>
            <person name="Persson P."/>
            <person name="Tunlid A."/>
        </authorList>
    </citation>
    <scope>NUCLEOTIDE SEQUENCE [LARGE SCALE GENOMIC DNA]</scope>
    <source>
        <strain evidence="2 3">CBS 291.85</strain>
    </source>
</reference>
<organism evidence="2 3">
    <name type="scientific">Tetrapyrgos nigripes</name>
    <dbReference type="NCBI Taxonomy" id="182062"/>
    <lineage>
        <taxon>Eukaryota</taxon>
        <taxon>Fungi</taxon>
        <taxon>Dikarya</taxon>
        <taxon>Basidiomycota</taxon>
        <taxon>Agaricomycotina</taxon>
        <taxon>Agaricomycetes</taxon>
        <taxon>Agaricomycetidae</taxon>
        <taxon>Agaricales</taxon>
        <taxon>Marasmiineae</taxon>
        <taxon>Marasmiaceae</taxon>
        <taxon>Tetrapyrgos</taxon>
    </lineage>
</organism>
<name>A0A8H5FEY1_9AGAR</name>
<feature type="region of interest" description="Disordered" evidence="1">
    <location>
        <begin position="159"/>
        <end position="183"/>
    </location>
</feature>
<evidence type="ECO:0000256" key="1">
    <source>
        <dbReference type="SAM" id="MobiDB-lite"/>
    </source>
</evidence>
<dbReference type="AlphaFoldDB" id="A0A8H5FEY1"/>
<comment type="caution">
    <text evidence="2">The sequence shown here is derived from an EMBL/GenBank/DDBJ whole genome shotgun (WGS) entry which is preliminary data.</text>
</comment>
<dbReference type="EMBL" id="JAACJM010000271">
    <property type="protein sequence ID" value="KAF5334077.1"/>
    <property type="molecule type" value="Genomic_DNA"/>
</dbReference>
<gene>
    <name evidence="2" type="ORF">D9758_017666</name>
</gene>
<proteinExistence type="predicted"/>
<sequence>MSETQAFGFSGCYAFAADSNTVKRVNGPKITMGNMKPKARQTGFFTEAAEFVNKLKKGDKVKTHTSLLAGQDIFYQNCDHFAVRDLEVANLDYEVEFAEDTSPEIVQMILSHLAEQKSAQKDPKPQRSQREDQLMMFRPGSTQRPISGLAFARCGAVRSPGRTLEPSVSPTRPRLGTGPVEEEEFEDEYYYEACEGTSTQGEVRYM</sequence>
<dbReference type="Proteomes" id="UP000559256">
    <property type="component" value="Unassembled WGS sequence"/>
</dbReference>
<protein>
    <submittedName>
        <fullName evidence="2">Uncharacterized protein</fullName>
    </submittedName>
</protein>